<name>A0A5B0VMM8_9GAMM</name>
<keyword evidence="7" id="KW-1278">Translocase</keyword>
<dbReference type="InterPro" id="IPR003593">
    <property type="entry name" value="AAA+_ATPase"/>
</dbReference>
<evidence type="ECO:0000256" key="7">
    <source>
        <dbReference type="ARBA" id="ARBA00022967"/>
    </source>
</evidence>
<dbReference type="PANTHER" id="PTHR43514:SF10">
    <property type="entry name" value="MOLYBDENUM IMPORT ATP-BINDING PROTEIN MODC 2"/>
    <property type="match status" value="1"/>
</dbReference>
<keyword evidence="4" id="KW-0997">Cell inner membrane</keyword>
<evidence type="ECO:0000256" key="1">
    <source>
        <dbReference type="ARBA" id="ARBA00022448"/>
    </source>
</evidence>
<dbReference type="PROSITE" id="PS50893">
    <property type="entry name" value="ABC_TRANSPORTER_2"/>
    <property type="match status" value="1"/>
</dbReference>
<dbReference type="Proteomes" id="UP000323161">
    <property type="component" value="Unassembled WGS sequence"/>
</dbReference>
<keyword evidence="13" id="KW-1185">Reference proteome</keyword>
<dbReference type="AlphaFoldDB" id="A0A5B0VMM8"/>
<dbReference type="NCBIfam" id="TIGR02142">
    <property type="entry name" value="modC_ABC"/>
    <property type="match status" value="1"/>
</dbReference>
<dbReference type="GO" id="GO:0140359">
    <property type="term" value="F:ABC-type transporter activity"/>
    <property type="evidence" value="ECO:0007669"/>
    <property type="project" value="InterPro"/>
</dbReference>
<organism evidence="12 13">
    <name type="scientific">Marinobacter salinexigens</name>
    <dbReference type="NCBI Taxonomy" id="2919747"/>
    <lineage>
        <taxon>Bacteria</taxon>
        <taxon>Pseudomonadati</taxon>
        <taxon>Pseudomonadota</taxon>
        <taxon>Gammaproteobacteria</taxon>
        <taxon>Pseudomonadales</taxon>
        <taxon>Marinobacteraceae</taxon>
        <taxon>Marinobacter</taxon>
    </lineage>
</organism>
<evidence type="ECO:0000256" key="8">
    <source>
        <dbReference type="ARBA" id="ARBA00023136"/>
    </source>
</evidence>
<evidence type="ECO:0000259" key="11">
    <source>
        <dbReference type="PROSITE" id="PS51866"/>
    </source>
</evidence>
<dbReference type="Gene3D" id="3.40.50.300">
    <property type="entry name" value="P-loop containing nucleotide triphosphate hydrolases"/>
    <property type="match status" value="1"/>
</dbReference>
<evidence type="ECO:0000256" key="9">
    <source>
        <dbReference type="PROSITE-ProRule" id="PRU01213"/>
    </source>
</evidence>
<evidence type="ECO:0000313" key="13">
    <source>
        <dbReference type="Proteomes" id="UP000323161"/>
    </source>
</evidence>
<evidence type="ECO:0000259" key="10">
    <source>
        <dbReference type="PROSITE" id="PS50893"/>
    </source>
</evidence>
<sequence length="360" mass="39771">MNDKRGITACFRCSYPGFELDVNLQLPGQGVTALFGHSGCGKTTLLRCMAGLQSADGVMSVNGDIWQDEKTCVPVHRRPLAYVFQDASLFPHLSVRKNLLYGYRRTPGQQRKIHPEQVEQWLGLSHLMNRMPDRLSGGERQRVAIARALLTSPGVLLMDEPLSALDQNSKQDIMPYLETLRDSLSMPILYVSHSAAEVARLADYIVMMDNGRVTAEGPLQETLARTDQPFGLEDDAGVIINTTIGVIEEQWHLARGDFDSGHLWIRSNGNLTKGQSVRVQVLARDISIALNPHPDQSIQNLIPARIDQIADDISPGIALTRLVAGTTPFVARLTTRSVETLALKEGQQVWMQVKSVAIVD</sequence>
<keyword evidence="1" id="KW-0813">Transport</keyword>
<evidence type="ECO:0000313" key="12">
    <source>
        <dbReference type="EMBL" id="KAA1175618.1"/>
    </source>
</evidence>
<accession>A0A5B0VMM8</accession>
<dbReference type="InterPro" id="IPR008995">
    <property type="entry name" value="Mo/tungstate-bd_C_term_dom"/>
</dbReference>
<dbReference type="GO" id="GO:0016020">
    <property type="term" value="C:membrane"/>
    <property type="evidence" value="ECO:0007669"/>
    <property type="project" value="InterPro"/>
</dbReference>
<dbReference type="PROSITE" id="PS00211">
    <property type="entry name" value="ABC_TRANSPORTER_1"/>
    <property type="match status" value="1"/>
</dbReference>
<evidence type="ECO:0000256" key="4">
    <source>
        <dbReference type="ARBA" id="ARBA00022519"/>
    </source>
</evidence>
<reference evidence="12 13" key="1">
    <citation type="submission" date="2019-08" db="EMBL/GenBank/DDBJ databases">
        <title>Marinobacter ZYF650 sp. nov., a marine bacterium isolated from seawater of the Mariana trench.</title>
        <authorList>
            <person name="Ahmad W."/>
        </authorList>
    </citation>
    <scope>NUCLEOTIDE SEQUENCE [LARGE SCALE GENOMIC DNA]</scope>
    <source>
        <strain evidence="12 13">ZYF650</strain>
    </source>
</reference>
<feature type="domain" description="ABC transporter" evidence="10">
    <location>
        <begin position="4"/>
        <end position="235"/>
    </location>
</feature>
<keyword evidence="2" id="KW-1003">Cell membrane</keyword>
<dbReference type="InterPro" id="IPR003439">
    <property type="entry name" value="ABC_transporter-like_ATP-bd"/>
</dbReference>
<dbReference type="GO" id="GO:0015098">
    <property type="term" value="F:molybdate ion transmembrane transporter activity"/>
    <property type="evidence" value="ECO:0007669"/>
    <property type="project" value="InterPro"/>
</dbReference>
<dbReference type="RefSeq" id="WP_149598258.1">
    <property type="nucleotide sequence ID" value="NZ_VTUU01000001.1"/>
</dbReference>
<proteinExistence type="predicted"/>
<dbReference type="PANTHER" id="PTHR43514">
    <property type="entry name" value="ABC TRANSPORTER I FAMILY MEMBER 10"/>
    <property type="match status" value="1"/>
</dbReference>
<dbReference type="SMART" id="SM00382">
    <property type="entry name" value="AAA"/>
    <property type="match status" value="1"/>
</dbReference>
<dbReference type="InterPro" id="IPR017871">
    <property type="entry name" value="ABC_transporter-like_CS"/>
</dbReference>
<dbReference type="GO" id="GO:0016887">
    <property type="term" value="F:ATP hydrolysis activity"/>
    <property type="evidence" value="ECO:0007669"/>
    <property type="project" value="InterPro"/>
</dbReference>
<keyword evidence="8" id="KW-0472">Membrane</keyword>
<dbReference type="InterPro" id="IPR005116">
    <property type="entry name" value="Transp-assoc_OB_typ1"/>
</dbReference>
<dbReference type="Pfam" id="PF00005">
    <property type="entry name" value="ABC_tran"/>
    <property type="match status" value="1"/>
</dbReference>
<dbReference type="SUPFAM" id="SSF52540">
    <property type="entry name" value="P-loop containing nucleoside triphosphate hydrolases"/>
    <property type="match status" value="1"/>
</dbReference>
<dbReference type="EMBL" id="VTUU01000001">
    <property type="protein sequence ID" value="KAA1175618.1"/>
    <property type="molecule type" value="Genomic_DNA"/>
</dbReference>
<dbReference type="SUPFAM" id="SSF50331">
    <property type="entry name" value="MOP-like"/>
    <property type="match status" value="1"/>
</dbReference>
<evidence type="ECO:0000256" key="3">
    <source>
        <dbReference type="ARBA" id="ARBA00022505"/>
    </source>
</evidence>
<dbReference type="InterPro" id="IPR011868">
    <property type="entry name" value="ModC_ABC_ATP-bd"/>
</dbReference>
<dbReference type="InterPro" id="IPR027417">
    <property type="entry name" value="P-loop_NTPase"/>
</dbReference>
<comment type="caution">
    <text evidence="12">The sequence shown here is derived from an EMBL/GenBank/DDBJ whole genome shotgun (WGS) entry which is preliminary data.</text>
</comment>
<keyword evidence="5" id="KW-0547">Nucleotide-binding</keyword>
<gene>
    <name evidence="12" type="primary">modC</name>
    <name evidence="12" type="ORF">FWJ25_00315</name>
</gene>
<dbReference type="InterPro" id="IPR050334">
    <property type="entry name" value="Molybdenum_import_ModC"/>
</dbReference>
<dbReference type="InterPro" id="IPR004606">
    <property type="entry name" value="Mop_domain"/>
</dbReference>
<evidence type="ECO:0000256" key="5">
    <source>
        <dbReference type="ARBA" id="ARBA00022741"/>
    </source>
</evidence>
<dbReference type="PROSITE" id="PS51866">
    <property type="entry name" value="MOP"/>
    <property type="match status" value="1"/>
</dbReference>
<dbReference type="Pfam" id="PF03459">
    <property type="entry name" value="TOBE"/>
    <property type="match status" value="1"/>
</dbReference>
<evidence type="ECO:0000256" key="2">
    <source>
        <dbReference type="ARBA" id="ARBA00022475"/>
    </source>
</evidence>
<keyword evidence="6 12" id="KW-0067">ATP-binding</keyword>
<keyword evidence="3 9" id="KW-0500">Molybdenum</keyword>
<evidence type="ECO:0000256" key="6">
    <source>
        <dbReference type="ARBA" id="ARBA00022840"/>
    </source>
</evidence>
<protein>
    <submittedName>
        <fullName evidence="12">Molybdenum ABC transporter ATP-binding protein</fullName>
    </submittedName>
</protein>
<dbReference type="GO" id="GO:0005524">
    <property type="term" value="F:ATP binding"/>
    <property type="evidence" value="ECO:0007669"/>
    <property type="project" value="UniProtKB-KW"/>
</dbReference>
<dbReference type="Gene3D" id="2.40.50.100">
    <property type="match status" value="1"/>
</dbReference>
<feature type="domain" description="Mop" evidence="11">
    <location>
        <begin position="295"/>
        <end position="360"/>
    </location>
</feature>